<evidence type="ECO:0000313" key="3">
    <source>
        <dbReference type="EMBL" id="TYS58154.1"/>
    </source>
</evidence>
<evidence type="ECO:0000313" key="5">
    <source>
        <dbReference type="Proteomes" id="UP000323393"/>
    </source>
</evidence>
<protein>
    <submittedName>
        <fullName evidence="3">Phosphatidylglycerophosphatase A</fullName>
    </submittedName>
</protein>
<organism evidence="3 5">
    <name type="scientific">Sutcliffiella horikoshii</name>
    <dbReference type="NCBI Taxonomy" id="79883"/>
    <lineage>
        <taxon>Bacteria</taxon>
        <taxon>Bacillati</taxon>
        <taxon>Bacillota</taxon>
        <taxon>Bacilli</taxon>
        <taxon>Bacillales</taxon>
        <taxon>Bacillaceae</taxon>
        <taxon>Sutcliffiella</taxon>
    </lineage>
</organism>
<dbReference type="InterPro" id="IPR007686">
    <property type="entry name" value="YutG/PgpA"/>
</dbReference>
<reference evidence="3 5" key="2">
    <citation type="submission" date="2019-08" db="EMBL/GenBank/DDBJ databases">
        <title>Bacillus genomes from the desert of Cuatro Cienegas, Coahuila.</title>
        <authorList>
            <person name="Olmedo-Alvarez G."/>
        </authorList>
    </citation>
    <scope>NUCLEOTIDE SEQUENCE [LARGE SCALE GENOMIC DNA]</scope>
    <source>
        <strain evidence="3 5">CH88_3T</strain>
    </source>
</reference>
<dbReference type="InterPro" id="IPR036681">
    <property type="entry name" value="PgpA-like_sf"/>
</dbReference>
<keyword evidence="4" id="KW-1185">Reference proteome</keyword>
<dbReference type="PIRSF" id="PIRSF019587">
    <property type="entry name" value="PGPase"/>
    <property type="match status" value="1"/>
</dbReference>
<dbReference type="CDD" id="cd06971">
    <property type="entry name" value="PgpA"/>
    <property type="match status" value="1"/>
</dbReference>
<evidence type="ECO:0000259" key="1">
    <source>
        <dbReference type="Pfam" id="PF04608"/>
    </source>
</evidence>
<dbReference type="GO" id="GO:0006629">
    <property type="term" value="P:lipid metabolic process"/>
    <property type="evidence" value="ECO:0007669"/>
    <property type="project" value="InterPro"/>
</dbReference>
<dbReference type="InterPro" id="IPR026038">
    <property type="entry name" value="Put_PGPase"/>
</dbReference>
<dbReference type="AlphaFoldDB" id="A0A1Y0CNV6"/>
<dbReference type="Gene3D" id="1.10.3760.10">
    <property type="entry name" value="PgpA-like"/>
    <property type="match status" value="1"/>
</dbReference>
<dbReference type="KEGG" id="bhk:B4U37_12240"/>
<dbReference type="SUPFAM" id="SSF101307">
    <property type="entry name" value="YutG-like"/>
    <property type="match status" value="1"/>
</dbReference>
<accession>A0A1Y0CNV6</accession>
<proteinExistence type="predicted"/>
<dbReference type="RefSeq" id="WP_088018468.1">
    <property type="nucleotide sequence ID" value="NZ_CP020880.1"/>
</dbReference>
<dbReference type="GeneID" id="96739191"/>
<evidence type="ECO:0000313" key="4">
    <source>
        <dbReference type="Proteomes" id="UP000195573"/>
    </source>
</evidence>
<dbReference type="Proteomes" id="UP000323393">
    <property type="component" value="Unassembled WGS sequence"/>
</dbReference>
<feature type="domain" description="YutG/PgpA" evidence="1">
    <location>
        <begin position="25"/>
        <end position="159"/>
    </location>
</feature>
<reference evidence="2 4" key="1">
    <citation type="submission" date="2017-04" db="EMBL/GenBank/DDBJ databases">
        <title>Complete Genome Sequence of the Bacillus horikoshii 20a strain from Cuatro Cienegas, Coahuila, Mexico.</title>
        <authorList>
            <person name="Zarza E."/>
            <person name="Alcaraz L.D."/>
            <person name="Aguilar-Salinas B."/>
            <person name="Islas A."/>
            <person name="Olmedo-Alvarez G."/>
        </authorList>
    </citation>
    <scope>NUCLEOTIDE SEQUENCE [LARGE SCALE GENOMIC DNA]</scope>
    <source>
        <strain evidence="2 4">20a</strain>
    </source>
</reference>
<dbReference type="GO" id="GO:0008962">
    <property type="term" value="F:phosphatidylglycerophosphatase activity"/>
    <property type="evidence" value="ECO:0007669"/>
    <property type="project" value="InterPro"/>
</dbReference>
<dbReference type="Pfam" id="PF04608">
    <property type="entry name" value="PgpA"/>
    <property type="match status" value="1"/>
</dbReference>
<dbReference type="EMBL" id="VTEU01000005">
    <property type="protein sequence ID" value="TYS58154.1"/>
    <property type="molecule type" value="Genomic_DNA"/>
</dbReference>
<name>A0A1Y0CNV6_9BACI</name>
<sequence length="176" mass="19993">MRKYTLKEMRETTKKMLDDRGVTIQDIAEIVLLLQKKYISNVTLEDCIHNVEKVLEKREIVHAVLTGLSLDILAEKKLLPDPLQYLVETDEPLYGIDEIIPLSIVNVYGSIGLTNFGFLDKEKFGIIKRLDEHEGEEVHTFMDDIVCALAAAAASRIAHRSRDIEEAELSEEEVIV</sequence>
<evidence type="ECO:0000313" key="2">
    <source>
        <dbReference type="EMBL" id="ART76764.1"/>
    </source>
</evidence>
<dbReference type="EMBL" id="CP020880">
    <property type="protein sequence ID" value="ART76764.1"/>
    <property type="molecule type" value="Genomic_DNA"/>
</dbReference>
<dbReference type="Proteomes" id="UP000195573">
    <property type="component" value="Chromosome"/>
</dbReference>
<gene>
    <name evidence="2" type="ORF">B4U37_12240</name>
    <name evidence="3" type="ORF">FZC74_14280</name>
</gene>